<dbReference type="Gene3D" id="1.10.1170.10">
    <property type="entry name" value="Inhibitor Of Apoptosis Protein (2mihbC-IAP-1), Chain A"/>
    <property type="match status" value="1"/>
</dbReference>
<dbReference type="InterPro" id="IPR050784">
    <property type="entry name" value="IAP"/>
</dbReference>
<dbReference type="GeneID" id="15613639"/>
<dbReference type="PANTHER" id="PTHR10044">
    <property type="entry name" value="INHIBITOR OF APOPTOSIS"/>
    <property type="match status" value="1"/>
</dbReference>
<dbReference type="SMART" id="SM00238">
    <property type="entry name" value="BIR"/>
    <property type="match status" value="1"/>
</dbReference>
<dbReference type="PANTHER" id="PTHR10044:SF139">
    <property type="entry name" value="DEATH-ASSOCIATED INHIBITOR OF APOPTOSIS 2"/>
    <property type="match status" value="1"/>
</dbReference>
<dbReference type="Proteomes" id="UP000792671">
    <property type="component" value="Genome"/>
</dbReference>
<dbReference type="InterPro" id="IPR001370">
    <property type="entry name" value="BIR_rpt"/>
</dbReference>
<proteinExistence type="predicted"/>
<keyword evidence="2" id="KW-1185">Reference proteome</keyword>
<organism evidence="1 2">
    <name type="scientific">Mythimna separata entomopoxvirus 'L'</name>
    <dbReference type="NCBI Taxonomy" id="1293572"/>
    <lineage>
        <taxon>Viruses</taxon>
        <taxon>Varidnaviria</taxon>
        <taxon>Bamfordvirae</taxon>
        <taxon>Nucleocytoviricota</taxon>
        <taxon>Pokkesviricetes</taxon>
        <taxon>Chitovirales</taxon>
        <taxon>Poxviridae</taxon>
        <taxon>Entomopoxvirinae</taxon>
        <taxon>Betaentomopoxvirus</taxon>
        <taxon>Betaentomopoxvirus mseparata</taxon>
        <taxon>Mythimna separata entomopoxvirus</taxon>
    </lineage>
</organism>
<dbReference type="Pfam" id="PF00653">
    <property type="entry name" value="BIR"/>
    <property type="match status" value="1"/>
</dbReference>
<sequence>MDCVENRLKTYILWQKKMCNFRKIAEAGFYYIAKLDISKCYYCNLKIKTWYPDSEPFITHMVYNQKCSIFKKKNPIKRLKKK</sequence>
<dbReference type="OrthoDB" id="9255at10239"/>
<dbReference type="RefSeq" id="YP_008003534.1">
    <property type="nucleotide sequence ID" value="NC_021246.1"/>
</dbReference>
<dbReference type="PROSITE" id="PS50143">
    <property type="entry name" value="BIR_REPEAT_2"/>
    <property type="match status" value="1"/>
</dbReference>
<accession>A0A916P1K9</accession>
<dbReference type="SUPFAM" id="SSF57924">
    <property type="entry name" value="Inhibitor of apoptosis (IAP) repeat"/>
    <property type="match status" value="1"/>
</dbReference>
<evidence type="ECO:0000313" key="1">
    <source>
        <dbReference type="EMBL" id="CCU56215.1"/>
    </source>
</evidence>
<dbReference type="KEGG" id="vg:15613639"/>
<dbReference type="EMBL" id="HF679134">
    <property type="protein sequence ID" value="CCU56215.1"/>
    <property type="molecule type" value="Genomic_DNA"/>
</dbReference>
<reference evidence="1 2" key="1">
    <citation type="journal article" date="2013" name="J. Virol.">
        <title>New Insights into the Evolution of Entomopoxvirinae from the Complete Genome Sequences of Four Entomopoxviruses Infecting Adoxophyes honmai, Choristoneura biennis, Choristoneura rosaceana, and Mythimna separata.</title>
        <authorList>
            <person name="Theze J."/>
            <person name="Takatsuka J."/>
            <person name="Li Z."/>
            <person name="Gallais J."/>
            <person name="Doucet D."/>
            <person name="Arif B."/>
            <person name="Nakai M."/>
            <person name="Herniou E.A."/>
        </authorList>
    </citation>
    <scope>NUCLEOTIDE SEQUENCE [LARGE SCALE GENOMIC DNA]</scope>
</reference>
<evidence type="ECO:0000313" key="2">
    <source>
        <dbReference type="Proteomes" id="UP000792671"/>
    </source>
</evidence>
<protein>
    <submittedName>
        <fullName evidence="1">Uncharacterized protein</fullName>
    </submittedName>
</protein>
<name>A0A916P1K9_9POXV</name>
<gene>
    <name evidence="1" type="ORF">MYSEV_017</name>
</gene>